<dbReference type="EMBL" id="QFXU01000022">
    <property type="protein sequence ID" value="KAF4327205.1"/>
    <property type="molecule type" value="Genomic_DNA"/>
</dbReference>
<name>A0A2I0BYN0_PLAFO</name>
<evidence type="ECO:0000313" key="2">
    <source>
        <dbReference type="EMBL" id="KAF4327205.1"/>
    </source>
</evidence>
<reference evidence="2 5" key="2">
    <citation type="submission" date="2018-05" db="EMBL/GenBank/DDBJ databases">
        <title>Genome assembly of Plasmodium falciparum NF54 DiCre.</title>
        <authorList>
            <person name="Baumgarten S."/>
            <person name="Treeck M."/>
            <person name="Scherf A."/>
        </authorList>
    </citation>
    <scope>NUCLEOTIDE SEQUENCE [LARGE SCALE GENOMIC DNA]</scope>
    <source>
        <strain evidence="2">NF54</strain>
    </source>
</reference>
<proteinExistence type="predicted"/>
<feature type="chain" id="PRO_5014120746" evidence="1">
    <location>
        <begin position="24"/>
        <end position="210"/>
    </location>
</feature>
<organism evidence="3 4">
    <name type="scientific">Plasmodium falciparum (isolate NF54)</name>
    <dbReference type="NCBI Taxonomy" id="5843"/>
    <lineage>
        <taxon>Eukaryota</taxon>
        <taxon>Sar</taxon>
        <taxon>Alveolata</taxon>
        <taxon>Apicomplexa</taxon>
        <taxon>Aconoidasida</taxon>
        <taxon>Haemosporida</taxon>
        <taxon>Plasmodiidae</taxon>
        <taxon>Plasmodium</taxon>
        <taxon>Plasmodium (Laverania)</taxon>
    </lineage>
</organism>
<dbReference type="EMBL" id="NYMT01000004">
    <property type="protein sequence ID" value="PKC48413.1"/>
    <property type="molecule type" value="Genomic_DNA"/>
</dbReference>
<dbReference type="Proteomes" id="UP000232684">
    <property type="component" value="Unassembled WGS sequence"/>
</dbReference>
<evidence type="ECO:0000313" key="3">
    <source>
        <dbReference type="EMBL" id="PKC48413.1"/>
    </source>
</evidence>
<sequence>MNFINFKIYIFFILFHTFILSNTNIPRTNNNKNNNQKNVTNDTTPLGTIKDIIALDYIRDLLKHIELIKDEIIKDKLKKIKLLKNNKNLIKKIENLEKGLIATRLLCKNYIKNELKEIKIIKDQIVNEKIQQYRGKKEKLIDTELNKLFLQEKMKKDKNKYEQYMKKQLQNTLLQKGILKTNGIILKILQKINNLFIEITNDNPKVQLTS</sequence>
<keyword evidence="1" id="KW-0732">Signal</keyword>
<comment type="caution">
    <text evidence="3">The sequence shown here is derived from an EMBL/GenBank/DDBJ whole genome shotgun (WGS) entry which is preliminary data.</text>
</comment>
<evidence type="ECO:0000256" key="1">
    <source>
        <dbReference type="SAM" id="SignalP"/>
    </source>
</evidence>
<evidence type="ECO:0000313" key="5">
    <source>
        <dbReference type="Proteomes" id="UP000754359"/>
    </source>
</evidence>
<dbReference type="VEuPathDB" id="PlasmoDB:PfNF54_120057200"/>
<reference evidence="3 4" key="1">
    <citation type="submission" date="2017-11" db="EMBL/GenBank/DDBJ databases">
        <title>Plasmodium falciparum NF54 genome assembly.</title>
        <authorList>
            <person name="Bryant J.M."/>
            <person name="Baumgarten S."/>
            <person name="Scheidig-Benatar C."/>
            <person name="Scherf A."/>
        </authorList>
    </citation>
    <scope>NUCLEOTIDE SEQUENCE [LARGE SCALE GENOMIC DNA]</scope>
    <source>
        <strain evidence="3">NF54</strain>
    </source>
</reference>
<dbReference type="Proteomes" id="UP000754359">
    <property type="component" value="Unassembled WGS sequence"/>
</dbReference>
<gene>
    <name evidence="3" type="ORF">CK202_1836</name>
    <name evidence="2" type="ORF">CYL21_4687</name>
</gene>
<accession>A0A2I0BYN0</accession>
<evidence type="ECO:0000313" key="4">
    <source>
        <dbReference type="Proteomes" id="UP000232684"/>
    </source>
</evidence>
<dbReference type="AlphaFoldDB" id="A0A2I0BYN0"/>
<protein>
    <submittedName>
        <fullName evidence="3">Uncharacterized protein</fullName>
    </submittedName>
</protein>
<feature type="signal peptide" evidence="1">
    <location>
        <begin position="1"/>
        <end position="23"/>
    </location>
</feature>